<reference evidence="4" key="1">
    <citation type="submission" date="2020-09" db="EMBL/GenBank/DDBJ databases">
        <authorList>
            <person name="Kikuchi T."/>
        </authorList>
    </citation>
    <scope>NUCLEOTIDE SEQUENCE</scope>
    <source>
        <strain evidence="4">SH1</strain>
    </source>
</reference>
<feature type="domain" description="C3H1-type" evidence="3">
    <location>
        <begin position="306"/>
        <end position="333"/>
    </location>
</feature>
<dbReference type="PANTHER" id="PTHR23102">
    <property type="entry name" value="CLEAVAGE AND POLYADENYLATION SPECIFICITY FACTOR SUBUNIT 4-RELATED"/>
    <property type="match status" value="1"/>
</dbReference>
<proteinExistence type="predicted"/>
<evidence type="ECO:0000313" key="5">
    <source>
        <dbReference type="Proteomes" id="UP000614601"/>
    </source>
</evidence>
<evidence type="ECO:0000313" key="4">
    <source>
        <dbReference type="EMBL" id="CAD5228969.1"/>
    </source>
</evidence>
<evidence type="ECO:0000256" key="1">
    <source>
        <dbReference type="ARBA" id="ARBA00022737"/>
    </source>
</evidence>
<dbReference type="Proteomes" id="UP000783686">
    <property type="component" value="Unassembled WGS sequence"/>
</dbReference>
<dbReference type="OrthoDB" id="3247158at2759"/>
<name>A0A811LLI8_9BILA</name>
<dbReference type="Gene3D" id="4.10.1000.10">
    <property type="entry name" value="Zinc finger, CCCH-type"/>
    <property type="match status" value="1"/>
</dbReference>
<feature type="zinc finger region" description="C3H1-type" evidence="2">
    <location>
        <begin position="306"/>
        <end position="333"/>
    </location>
</feature>
<dbReference type="PANTHER" id="PTHR23102:SF24">
    <property type="entry name" value="CLEAVAGE AND POLYADENYLATION SPECIFICITY FACTOR SUBUNIT 4"/>
    <property type="match status" value="1"/>
</dbReference>
<dbReference type="GO" id="GO:0003723">
    <property type="term" value="F:RNA binding"/>
    <property type="evidence" value="ECO:0007669"/>
    <property type="project" value="InterPro"/>
</dbReference>
<dbReference type="SMART" id="SM00356">
    <property type="entry name" value="ZnF_C3H1"/>
    <property type="match status" value="3"/>
</dbReference>
<dbReference type="EMBL" id="CAJFDH010000006">
    <property type="protein sequence ID" value="CAD5228969.1"/>
    <property type="molecule type" value="Genomic_DNA"/>
</dbReference>
<dbReference type="AlphaFoldDB" id="A0A811LLI8"/>
<dbReference type="EMBL" id="CAJFCW020000006">
    <property type="protein sequence ID" value="CAG9125376.1"/>
    <property type="molecule type" value="Genomic_DNA"/>
</dbReference>
<keyword evidence="5" id="KW-1185">Reference proteome</keyword>
<keyword evidence="2" id="KW-0479">Metal-binding</keyword>
<dbReference type="Pfam" id="PF00642">
    <property type="entry name" value="zf-CCCH"/>
    <property type="match status" value="1"/>
</dbReference>
<organism evidence="4 5">
    <name type="scientific">Bursaphelenchus okinawaensis</name>
    <dbReference type="NCBI Taxonomy" id="465554"/>
    <lineage>
        <taxon>Eukaryota</taxon>
        <taxon>Metazoa</taxon>
        <taxon>Ecdysozoa</taxon>
        <taxon>Nematoda</taxon>
        <taxon>Chromadorea</taxon>
        <taxon>Rhabditida</taxon>
        <taxon>Tylenchina</taxon>
        <taxon>Tylenchomorpha</taxon>
        <taxon>Aphelenchoidea</taxon>
        <taxon>Aphelenchoididae</taxon>
        <taxon>Bursaphelenchus</taxon>
    </lineage>
</organism>
<evidence type="ECO:0000256" key="2">
    <source>
        <dbReference type="PROSITE-ProRule" id="PRU00723"/>
    </source>
</evidence>
<dbReference type="InterPro" id="IPR000571">
    <property type="entry name" value="Znf_CCCH"/>
</dbReference>
<keyword evidence="1" id="KW-0677">Repeat</keyword>
<dbReference type="Proteomes" id="UP000614601">
    <property type="component" value="Unassembled WGS sequence"/>
</dbReference>
<dbReference type="GO" id="GO:0008270">
    <property type="term" value="F:zinc ion binding"/>
    <property type="evidence" value="ECO:0007669"/>
    <property type="project" value="UniProtKB-KW"/>
</dbReference>
<keyword evidence="2" id="KW-0863">Zinc-finger</keyword>
<evidence type="ECO:0000259" key="3">
    <source>
        <dbReference type="PROSITE" id="PS50103"/>
    </source>
</evidence>
<protein>
    <recommendedName>
        <fullName evidence="3">C3H1-type domain-containing protein</fullName>
    </recommendedName>
</protein>
<sequence>MFNNYYYGGGQDHYYAPTTSYYPANSNYYNQNEYEPITYQQPFLNPEQNPFHTDFTYKLPVSLADHGLVDEEEEVDMTDEEIAAHKAKYPYNPYEKLLEKKGGPNRLIKVLFNAQITAKDKPVGCSQPQKADGSFNPEVLPVIEKMLNNELESQKEIRPKYKLIDPGEYDAVGSSRGYIINNGNTWVRRKEPEAQAFVPSPPKRFGNKSLVIVGGKKITNESNECIAFAKNKTCPASNMCIYNHDGDSGHLTKRFCSSQMKGMCRNDKTCDQGYHLLTENQLPVCHYYFKMSCSEEECPYLHVKHSDRTDTCPDFQKGVCQLGIQCNYIHRYSSSVIAQKTDVALEFSRIEEELPPLATWFL</sequence>
<dbReference type="InterPro" id="IPR045348">
    <property type="entry name" value="CPSF4/Yth1"/>
</dbReference>
<keyword evidence="2" id="KW-0862">Zinc</keyword>
<comment type="caution">
    <text evidence="4">The sequence shown here is derived from an EMBL/GenBank/DDBJ whole genome shotgun (WGS) entry which is preliminary data.</text>
</comment>
<gene>
    <name evidence="4" type="ORF">BOKJ2_LOCUS13028</name>
</gene>
<dbReference type="PROSITE" id="PS50103">
    <property type="entry name" value="ZF_C3H1"/>
    <property type="match status" value="1"/>
</dbReference>
<accession>A0A811LLI8</accession>